<evidence type="ECO:0000313" key="5">
    <source>
        <dbReference type="Proteomes" id="UP000002725"/>
    </source>
</evidence>
<dbReference type="Gene3D" id="2.40.50.100">
    <property type="match status" value="1"/>
</dbReference>
<dbReference type="Pfam" id="PF03459">
    <property type="entry name" value="TOBE"/>
    <property type="match status" value="1"/>
</dbReference>
<evidence type="ECO:0000313" key="4">
    <source>
        <dbReference type="EMBL" id="ACF45472.1"/>
    </source>
</evidence>
<organism evidence="4 5">
    <name type="scientific">Prosthecochloris aestuarii (strain DSM 271 / SK 413)</name>
    <dbReference type="NCBI Taxonomy" id="290512"/>
    <lineage>
        <taxon>Bacteria</taxon>
        <taxon>Pseudomonadati</taxon>
        <taxon>Chlorobiota</taxon>
        <taxon>Chlorobiia</taxon>
        <taxon>Chlorobiales</taxon>
        <taxon>Chlorobiaceae</taxon>
        <taxon>Prosthecochloris</taxon>
    </lineage>
</organism>
<sequence>MNNIRAVVTNIEGNVQLHRISLDAGGEHFVVITLELADEYSIGADVHITFKSTHVALAKEMSGEVSISNRIPCRVVSVKKSPVLTEVLLDSRAGRFYCLTTTAAAERLDLREGDLVTALMKASDLYLSRVADQADTAGTNTVNKERSHKS</sequence>
<name>B4S4X4_PROA2</name>
<feature type="domain" description="Mop" evidence="3">
    <location>
        <begin position="64"/>
        <end position="129"/>
    </location>
</feature>
<accession>B4S4X4</accession>
<dbReference type="SUPFAM" id="SSF50331">
    <property type="entry name" value="MOP-like"/>
    <property type="match status" value="1"/>
</dbReference>
<dbReference type="GO" id="GO:0015689">
    <property type="term" value="P:molybdate ion transport"/>
    <property type="evidence" value="ECO:0007669"/>
    <property type="project" value="InterPro"/>
</dbReference>
<dbReference type="PROSITE" id="PS51866">
    <property type="entry name" value="MOP"/>
    <property type="match status" value="1"/>
</dbReference>
<keyword evidence="1 2" id="KW-0500">Molybdenum</keyword>
<evidence type="ECO:0000259" key="3">
    <source>
        <dbReference type="PROSITE" id="PS51866"/>
    </source>
</evidence>
<gene>
    <name evidence="4" type="ordered locus">Paes_0415</name>
</gene>
<dbReference type="InterPro" id="IPR004606">
    <property type="entry name" value="Mop_domain"/>
</dbReference>
<dbReference type="STRING" id="290512.Paes_0415"/>
<protein>
    <submittedName>
        <fullName evidence="4">TOBE domain protein</fullName>
    </submittedName>
</protein>
<reference evidence="4" key="1">
    <citation type="submission" date="2008-06" db="EMBL/GenBank/DDBJ databases">
        <title>Complete sequence of chromosome of Prosthecochloris aestuarii DSM 271.</title>
        <authorList>
            <consortium name="US DOE Joint Genome Institute"/>
            <person name="Lucas S."/>
            <person name="Copeland A."/>
            <person name="Lapidus A."/>
            <person name="Glavina del Rio T."/>
            <person name="Dalin E."/>
            <person name="Tice H."/>
            <person name="Bruce D."/>
            <person name="Goodwin L."/>
            <person name="Pitluck S."/>
            <person name="Schmutz J."/>
            <person name="Larimer F."/>
            <person name="Land M."/>
            <person name="Hauser L."/>
            <person name="Kyrpides N."/>
            <person name="Anderson I."/>
            <person name="Liu Z."/>
            <person name="Li T."/>
            <person name="Zhao F."/>
            <person name="Overmann J."/>
            <person name="Bryant D.A."/>
            <person name="Richardson P."/>
        </authorList>
    </citation>
    <scope>NUCLEOTIDE SEQUENCE [LARGE SCALE GENOMIC DNA]</scope>
    <source>
        <strain evidence="4">DSM 271</strain>
    </source>
</reference>
<evidence type="ECO:0000256" key="2">
    <source>
        <dbReference type="PROSITE-ProRule" id="PRU01213"/>
    </source>
</evidence>
<dbReference type="Proteomes" id="UP000002725">
    <property type="component" value="Chromosome"/>
</dbReference>
<dbReference type="AlphaFoldDB" id="B4S4X4"/>
<dbReference type="KEGG" id="paa:Paes_0415"/>
<evidence type="ECO:0000256" key="1">
    <source>
        <dbReference type="ARBA" id="ARBA00022505"/>
    </source>
</evidence>
<dbReference type="InterPro" id="IPR005116">
    <property type="entry name" value="Transp-assoc_OB_typ1"/>
</dbReference>
<keyword evidence="5" id="KW-1185">Reference proteome</keyword>
<dbReference type="EMBL" id="CP001108">
    <property type="protein sequence ID" value="ACF45472.1"/>
    <property type="molecule type" value="Genomic_DNA"/>
</dbReference>
<dbReference type="RefSeq" id="WP_012505009.1">
    <property type="nucleotide sequence ID" value="NC_011059.1"/>
</dbReference>
<dbReference type="InterPro" id="IPR008995">
    <property type="entry name" value="Mo/tungstate-bd_C_term_dom"/>
</dbReference>
<dbReference type="eggNOG" id="COG3585">
    <property type="taxonomic scope" value="Bacteria"/>
</dbReference>
<dbReference type="HOGENOM" id="CLU_129782_1_0_10"/>
<proteinExistence type="predicted"/>